<dbReference type="PANTHER" id="PTHR34145:SF68">
    <property type="entry name" value="FBD DOMAIN-CONTAINING PROTEIN"/>
    <property type="match status" value="1"/>
</dbReference>
<protein>
    <recommendedName>
        <fullName evidence="1">At1g61320/AtMIF1 LRR domain-containing protein</fullName>
    </recommendedName>
</protein>
<feature type="domain" description="At1g61320/AtMIF1 LRR" evidence="1">
    <location>
        <begin position="10"/>
        <end position="167"/>
    </location>
</feature>
<dbReference type="EMBL" id="JAVYJV010000015">
    <property type="protein sequence ID" value="KAK4352431.1"/>
    <property type="molecule type" value="Genomic_DNA"/>
</dbReference>
<dbReference type="AlphaFoldDB" id="A0AAE1RJY3"/>
<reference evidence="2" key="1">
    <citation type="submission" date="2023-12" db="EMBL/GenBank/DDBJ databases">
        <title>Genome assembly of Anisodus tanguticus.</title>
        <authorList>
            <person name="Wang Y.-J."/>
        </authorList>
    </citation>
    <scope>NUCLEOTIDE SEQUENCE</scope>
    <source>
        <strain evidence="2">KB-2021</strain>
        <tissue evidence="2">Leaf</tissue>
    </source>
</reference>
<evidence type="ECO:0000259" key="1">
    <source>
        <dbReference type="Pfam" id="PF23622"/>
    </source>
</evidence>
<name>A0AAE1RJY3_9SOLA</name>
<gene>
    <name evidence="2" type="ORF">RND71_027949</name>
</gene>
<dbReference type="InterPro" id="IPR055357">
    <property type="entry name" value="LRR_At1g61320_AtMIF1"/>
</dbReference>
<evidence type="ECO:0000313" key="3">
    <source>
        <dbReference type="Proteomes" id="UP001291623"/>
    </source>
</evidence>
<dbReference type="PANTHER" id="PTHR34145">
    <property type="entry name" value="OS02G0105600 PROTEIN"/>
    <property type="match status" value="1"/>
</dbReference>
<dbReference type="SUPFAM" id="SSF52058">
    <property type="entry name" value="L domain-like"/>
    <property type="match status" value="1"/>
</dbReference>
<dbReference type="InterPro" id="IPR053772">
    <property type="entry name" value="At1g61320/At1g61330-like"/>
</dbReference>
<accession>A0AAE1RJY3</accession>
<organism evidence="2 3">
    <name type="scientific">Anisodus tanguticus</name>
    <dbReference type="NCBI Taxonomy" id="243964"/>
    <lineage>
        <taxon>Eukaryota</taxon>
        <taxon>Viridiplantae</taxon>
        <taxon>Streptophyta</taxon>
        <taxon>Embryophyta</taxon>
        <taxon>Tracheophyta</taxon>
        <taxon>Spermatophyta</taxon>
        <taxon>Magnoliopsida</taxon>
        <taxon>eudicotyledons</taxon>
        <taxon>Gunneridae</taxon>
        <taxon>Pentapetalae</taxon>
        <taxon>asterids</taxon>
        <taxon>lamiids</taxon>
        <taxon>Solanales</taxon>
        <taxon>Solanaceae</taxon>
        <taxon>Solanoideae</taxon>
        <taxon>Hyoscyameae</taxon>
        <taxon>Anisodus</taxon>
    </lineage>
</organism>
<keyword evidence="3" id="KW-1185">Reference proteome</keyword>
<sequence>MCKVQRLDQFHVCFDLSKFAQYEIDKWLEFAFARQVQRLELDLSIGGEEPRDYDDCYTFPEHLLDLTDNVYQSHLNKFPPPWYNFKSVKVLLFKSVNVTGEVLEFFLHNCPFLEEMVVRGSGTLVNFEVVGPSLKLKHLEIWYCFDLKSLQIYDTNFVTLRTQQETNYCFVMFQC</sequence>
<evidence type="ECO:0000313" key="2">
    <source>
        <dbReference type="EMBL" id="KAK4352431.1"/>
    </source>
</evidence>
<dbReference type="Proteomes" id="UP001291623">
    <property type="component" value="Unassembled WGS sequence"/>
</dbReference>
<comment type="caution">
    <text evidence="2">The sequence shown here is derived from an EMBL/GenBank/DDBJ whole genome shotgun (WGS) entry which is preliminary data.</text>
</comment>
<dbReference type="Pfam" id="PF23622">
    <property type="entry name" value="LRR_At1g61320_AtMIF1"/>
    <property type="match status" value="1"/>
</dbReference>
<proteinExistence type="predicted"/>